<keyword evidence="7 9" id="KW-1133">Transmembrane helix</keyword>
<dbReference type="EC" id="3.4.23.36" evidence="9"/>
<evidence type="ECO:0000256" key="10">
    <source>
        <dbReference type="RuleBase" id="RU004181"/>
    </source>
</evidence>
<evidence type="ECO:0000256" key="7">
    <source>
        <dbReference type="ARBA" id="ARBA00022989"/>
    </source>
</evidence>
<feature type="active site" evidence="9">
    <location>
        <position position="156"/>
    </location>
</feature>
<evidence type="ECO:0000313" key="11">
    <source>
        <dbReference type="EMBL" id="CCM64683.1"/>
    </source>
</evidence>
<keyword evidence="8 9" id="KW-0472">Membrane</keyword>
<evidence type="ECO:0000256" key="1">
    <source>
        <dbReference type="ARBA" id="ARBA00006139"/>
    </source>
</evidence>
<dbReference type="AlphaFoldDB" id="R4Z1S9"/>
<keyword evidence="5 9" id="KW-0064">Aspartyl protease</keyword>
<dbReference type="Pfam" id="PF01252">
    <property type="entry name" value="Peptidase_A8"/>
    <property type="match status" value="1"/>
</dbReference>
<dbReference type="GO" id="GO:0005886">
    <property type="term" value="C:plasma membrane"/>
    <property type="evidence" value="ECO:0007669"/>
    <property type="project" value="UniProtKB-SubCell"/>
</dbReference>
<feature type="active site" evidence="9">
    <location>
        <position position="142"/>
    </location>
</feature>
<comment type="similarity">
    <text evidence="1 9 10">Belongs to the peptidase A8 family.</text>
</comment>
<dbReference type="Proteomes" id="UP000018291">
    <property type="component" value="Unassembled WGS sequence"/>
</dbReference>
<evidence type="ECO:0000256" key="4">
    <source>
        <dbReference type="ARBA" id="ARBA00022692"/>
    </source>
</evidence>
<accession>R4Z1S9</accession>
<dbReference type="EMBL" id="CANL01000038">
    <property type="protein sequence ID" value="CCM64683.1"/>
    <property type="molecule type" value="Genomic_DNA"/>
</dbReference>
<dbReference type="RefSeq" id="WP_012228918.1">
    <property type="nucleotide sequence ID" value="NZ_HG422565.1"/>
</dbReference>
<evidence type="ECO:0000256" key="6">
    <source>
        <dbReference type="ARBA" id="ARBA00022801"/>
    </source>
</evidence>
<keyword evidence="11" id="KW-0449">Lipoprotein</keyword>
<dbReference type="GO" id="GO:0006508">
    <property type="term" value="P:proteolysis"/>
    <property type="evidence" value="ECO:0007669"/>
    <property type="project" value="UniProtKB-KW"/>
</dbReference>
<dbReference type="HAMAP" id="MF_00161">
    <property type="entry name" value="LspA"/>
    <property type="match status" value="1"/>
</dbReference>
<gene>
    <name evidence="9" type="primary">lspA</name>
    <name evidence="11" type="ORF">BN381_430079</name>
</gene>
<keyword evidence="2 9" id="KW-1003">Cell membrane</keyword>
<keyword evidence="12" id="KW-1185">Reference proteome</keyword>
<comment type="caution">
    <text evidence="9">Lacks conserved residue(s) required for the propagation of feature annotation.</text>
</comment>
<dbReference type="GO" id="GO:0004190">
    <property type="term" value="F:aspartic-type endopeptidase activity"/>
    <property type="evidence" value="ECO:0007669"/>
    <property type="project" value="UniProtKB-UniRule"/>
</dbReference>
<name>R4Z1S9_9ACTN</name>
<dbReference type="PANTHER" id="PTHR33695:SF1">
    <property type="entry name" value="LIPOPROTEIN SIGNAL PEPTIDASE"/>
    <property type="match status" value="1"/>
</dbReference>
<comment type="subcellular location">
    <subcellularLocation>
        <location evidence="9">Cell membrane</location>
        <topology evidence="9">Multi-pass membrane protein</topology>
    </subcellularLocation>
</comment>
<keyword evidence="4 9" id="KW-0812">Transmembrane</keyword>
<protein>
    <recommendedName>
        <fullName evidence="9">Lipoprotein signal peptidase</fullName>
        <ecNumber evidence="9">3.4.23.36</ecNumber>
    </recommendedName>
    <alternativeName>
        <fullName evidence="9">Prolipoprotein signal peptidase</fullName>
    </alternativeName>
    <alternativeName>
        <fullName evidence="9">Signal peptidase II</fullName>
        <shortName evidence="9">SPase II</shortName>
    </alternativeName>
</protein>
<evidence type="ECO:0000256" key="2">
    <source>
        <dbReference type="ARBA" id="ARBA00022475"/>
    </source>
</evidence>
<dbReference type="HOGENOM" id="CLU_083252_2_2_11"/>
<dbReference type="eggNOG" id="COG0597">
    <property type="taxonomic scope" value="Bacteria"/>
</dbReference>
<keyword evidence="6 9" id="KW-0378">Hydrolase</keyword>
<comment type="caution">
    <text evidence="11">The sequence shown here is derived from an EMBL/GenBank/DDBJ whole genome shotgun (WGS) entry which is preliminary data.</text>
</comment>
<evidence type="ECO:0000256" key="9">
    <source>
        <dbReference type="HAMAP-Rule" id="MF_00161"/>
    </source>
</evidence>
<dbReference type="InterPro" id="IPR001872">
    <property type="entry name" value="Peptidase_A8"/>
</dbReference>
<evidence type="ECO:0000256" key="5">
    <source>
        <dbReference type="ARBA" id="ARBA00022750"/>
    </source>
</evidence>
<comment type="function">
    <text evidence="9">This protein specifically catalyzes the removal of signal peptides from prolipoproteins.</text>
</comment>
<keyword evidence="3 9" id="KW-0645">Protease</keyword>
<comment type="catalytic activity">
    <reaction evidence="9">
        <text>Release of signal peptides from bacterial membrane prolipoproteins. Hydrolyzes -Xaa-Yaa-Zaa-|-(S,diacylglyceryl)Cys-, in which Xaa is hydrophobic (preferably Leu), and Yaa (Ala or Ser) and Zaa (Gly or Ala) have small, neutral side chains.</text>
        <dbReference type="EC" id="3.4.23.36"/>
    </reaction>
</comment>
<dbReference type="PRINTS" id="PR00781">
    <property type="entry name" value="LIPOSIGPTASE"/>
</dbReference>
<organism evidence="11 12">
    <name type="scientific">Candidatus Neomicrothrix parvicella RN1</name>
    <dbReference type="NCBI Taxonomy" id="1229780"/>
    <lineage>
        <taxon>Bacteria</taxon>
        <taxon>Bacillati</taxon>
        <taxon>Actinomycetota</taxon>
        <taxon>Acidimicrobiia</taxon>
        <taxon>Acidimicrobiales</taxon>
        <taxon>Microthrixaceae</taxon>
        <taxon>Candidatus Neomicrothrix</taxon>
    </lineage>
</organism>
<sequence>MAVAEHASSGGTLEQPAEATHPVAARIAVGASVAALVVAVDRITKVWALDNLAPGIVRDFLGPLKLTLAFNDGSAFSLGSGSGSVIAVLAIVIVGVVVWAGRHYRSWPAVIIQGLVVGGAIGNLADRVFRAESGWFSGSVVDFLRLPNWPIFNVADMAITGGALALVFLIGRDRGEA</sequence>
<dbReference type="STRING" id="1229780.BN381_430079"/>
<reference evidence="11 12" key="1">
    <citation type="journal article" date="2013" name="ISME J.">
        <title>Metabolic model for the filamentous 'Candidatus Microthrix parvicella' based on genomic and metagenomic analyses.</title>
        <authorList>
            <person name="Jon McIlroy S."/>
            <person name="Kristiansen R."/>
            <person name="Albertsen M."/>
            <person name="Michael Karst S."/>
            <person name="Rossetti S."/>
            <person name="Lund Nielsen J."/>
            <person name="Tandoi V."/>
            <person name="James Seviour R."/>
            <person name="Nielsen P.H."/>
        </authorList>
    </citation>
    <scope>NUCLEOTIDE SEQUENCE [LARGE SCALE GENOMIC DNA]</scope>
    <source>
        <strain evidence="11 12">RN1</strain>
    </source>
</reference>
<evidence type="ECO:0000313" key="12">
    <source>
        <dbReference type="Proteomes" id="UP000018291"/>
    </source>
</evidence>
<feature type="transmembrane region" description="Helical" evidence="9">
    <location>
        <begin position="75"/>
        <end position="100"/>
    </location>
</feature>
<feature type="transmembrane region" description="Helical" evidence="9">
    <location>
        <begin position="149"/>
        <end position="171"/>
    </location>
</feature>
<feature type="transmembrane region" description="Helical" evidence="9">
    <location>
        <begin position="107"/>
        <end position="129"/>
    </location>
</feature>
<evidence type="ECO:0000256" key="8">
    <source>
        <dbReference type="ARBA" id="ARBA00023136"/>
    </source>
</evidence>
<dbReference type="UniPathway" id="UPA00665"/>
<comment type="pathway">
    <text evidence="9">Protein modification; lipoprotein biosynthesis (signal peptide cleavage).</text>
</comment>
<proteinExistence type="inferred from homology"/>
<evidence type="ECO:0000256" key="3">
    <source>
        <dbReference type="ARBA" id="ARBA00022670"/>
    </source>
</evidence>
<dbReference type="PANTHER" id="PTHR33695">
    <property type="entry name" value="LIPOPROTEIN SIGNAL PEPTIDASE"/>
    <property type="match status" value="1"/>
</dbReference>